<gene>
    <name evidence="7" type="ORF">M0811_13013</name>
</gene>
<keyword evidence="8" id="KW-1185">Reference proteome</keyword>
<evidence type="ECO:0000313" key="8">
    <source>
        <dbReference type="Proteomes" id="UP001149090"/>
    </source>
</evidence>
<dbReference type="Gene3D" id="1.25.40.420">
    <property type="match status" value="1"/>
</dbReference>
<comment type="caution">
    <text evidence="7">The sequence shown here is derived from an EMBL/GenBank/DDBJ whole genome shotgun (WGS) entry which is preliminary data.</text>
</comment>
<keyword evidence="2" id="KW-0677">Repeat</keyword>
<dbReference type="SUPFAM" id="SSF54695">
    <property type="entry name" value="POZ domain"/>
    <property type="match status" value="1"/>
</dbReference>
<dbReference type="OMA" id="HREIVCH"/>
<evidence type="ECO:0000256" key="2">
    <source>
        <dbReference type="ARBA" id="ARBA00022737"/>
    </source>
</evidence>
<dbReference type="Pfam" id="PF07707">
    <property type="entry name" value="BACK"/>
    <property type="match status" value="1"/>
</dbReference>
<dbReference type="Pfam" id="PF00651">
    <property type="entry name" value="BTB"/>
    <property type="match status" value="1"/>
</dbReference>
<dbReference type="PANTHER" id="PTHR45632:SF3">
    <property type="entry name" value="KELCH-LIKE PROTEIN 32"/>
    <property type="match status" value="1"/>
</dbReference>
<name>A0A9Q0L955_ANAIG</name>
<dbReference type="InterPro" id="IPR000210">
    <property type="entry name" value="BTB/POZ_dom"/>
</dbReference>
<keyword evidence="3" id="KW-0175">Coiled coil</keyword>
<evidence type="ECO:0000256" key="3">
    <source>
        <dbReference type="SAM" id="Coils"/>
    </source>
</evidence>
<feature type="coiled-coil region" evidence="3">
    <location>
        <begin position="124"/>
        <end position="151"/>
    </location>
</feature>
<proteinExistence type="predicted"/>
<dbReference type="AlphaFoldDB" id="A0A9Q0L955"/>
<evidence type="ECO:0000259" key="6">
    <source>
        <dbReference type="Pfam" id="PF07707"/>
    </source>
</evidence>
<dbReference type="Proteomes" id="UP001149090">
    <property type="component" value="Unassembled WGS sequence"/>
</dbReference>
<dbReference type="Gene3D" id="3.30.710.10">
    <property type="entry name" value="Potassium Channel Kv1.1, Chain A"/>
    <property type="match status" value="1"/>
</dbReference>
<dbReference type="OrthoDB" id="27341at2759"/>
<protein>
    <submittedName>
        <fullName evidence="7">Pep-cterm sorting domain-containing protein</fullName>
    </submittedName>
</protein>
<feature type="domain" description="BTB" evidence="4">
    <location>
        <begin position="11"/>
        <end position="81"/>
    </location>
</feature>
<feature type="domain" description="TLDc" evidence="5">
    <location>
        <begin position="215"/>
        <end position="360"/>
    </location>
</feature>
<dbReference type="InterPro" id="IPR011333">
    <property type="entry name" value="SKP1/BTB/POZ_sf"/>
</dbReference>
<evidence type="ECO:0000256" key="1">
    <source>
        <dbReference type="ARBA" id="ARBA00022441"/>
    </source>
</evidence>
<evidence type="ECO:0000313" key="7">
    <source>
        <dbReference type="EMBL" id="KAJ5067343.1"/>
    </source>
</evidence>
<accession>A0A9Q0L955</accession>
<reference evidence="7" key="1">
    <citation type="submission" date="2022-10" db="EMBL/GenBank/DDBJ databases">
        <title>Novel sulphate-reducing endosymbionts in the free-living metamonad Anaeramoeba.</title>
        <authorList>
            <person name="Jerlstrom-Hultqvist J."/>
            <person name="Cepicka I."/>
            <person name="Gallot-Lavallee L."/>
            <person name="Salas-Leiva D."/>
            <person name="Curtis B.A."/>
            <person name="Zahonova K."/>
            <person name="Pipaliya S."/>
            <person name="Dacks J."/>
            <person name="Roger A.J."/>
        </authorList>
    </citation>
    <scope>NUCLEOTIDE SEQUENCE</scope>
    <source>
        <strain evidence="7">BMAN</strain>
    </source>
</reference>
<dbReference type="PANTHER" id="PTHR45632">
    <property type="entry name" value="LD33804P"/>
    <property type="match status" value="1"/>
</dbReference>
<organism evidence="7 8">
    <name type="scientific">Anaeramoeba ignava</name>
    <name type="common">Anaerobic marine amoeba</name>
    <dbReference type="NCBI Taxonomy" id="1746090"/>
    <lineage>
        <taxon>Eukaryota</taxon>
        <taxon>Metamonada</taxon>
        <taxon>Anaeramoebidae</taxon>
        <taxon>Anaeramoeba</taxon>
    </lineage>
</organism>
<dbReference type="InterPro" id="IPR011705">
    <property type="entry name" value="BACK"/>
</dbReference>
<feature type="domain" description="BACK" evidence="6">
    <location>
        <begin position="88"/>
        <end position="138"/>
    </location>
</feature>
<dbReference type="InterPro" id="IPR006571">
    <property type="entry name" value="TLDc_dom"/>
</dbReference>
<evidence type="ECO:0000259" key="5">
    <source>
        <dbReference type="Pfam" id="PF07534"/>
    </source>
</evidence>
<dbReference type="EMBL" id="JAPDFW010000129">
    <property type="protein sequence ID" value="KAJ5067343.1"/>
    <property type="molecule type" value="Genomic_DNA"/>
</dbReference>
<evidence type="ECO:0000259" key="4">
    <source>
        <dbReference type="Pfam" id="PF00651"/>
    </source>
</evidence>
<keyword evidence="1" id="KW-0880">Kelch repeat</keyword>
<dbReference type="Pfam" id="PF07534">
    <property type="entry name" value="TLD"/>
    <property type="match status" value="1"/>
</dbReference>
<sequence length="383" mass="45405">METYSNLEKLSNDLKNLFQNQNQKENEEENVSSSILSSILNYFYSGKIKINLENAIEILIFSSKYLIDELIGISSNFIKNHLQIETIVDILKLSETMNLNQLLDSCYQFIFENLDKFIKTPFFLELEENHLNSILSQKEKLQDQISNIIDKIRFIDYSKQELKDILKQNLIPKQISQKLIQFQKLQENENELKEFIQNEFQNENSFIFQSRIRFKSKIIKELIHFKKIKEWINDNEFFFKMQKGYSTKKDGINYEKWHDICDNQGKTLVIIKSNKNFIFGGFTSIGWISDESKWTNYTGNDREPEKFTIKQGKEKFALYYHPDCGPCFGKDDISLDHFLNNFSNFGLCYNLPNGIQYRSNEAKSYLAGSFDYWEVEELETFFI</sequence>